<sequence length="167" mass="19917">MQKKIILYFLLSNFFALAQIKNESKSDTYTSRKKIYQINFNTDHWIKNSESENWDAEFHDKYNLLAAYFIEYDYFISDKKIKSTIEEEYKNFGKIKNIKIYKKKINDIEVNYFECELNFNDFLYKYQGFIYNGKGGSIQMTYGGQAETIEQNQNLIDELNNGISIIN</sequence>
<keyword evidence="1" id="KW-0732">Signal</keyword>
<dbReference type="AlphaFoldDB" id="A0A6I4NWA5"/>
<dbReference type="EMBL" id="WSTB01000007">
    <property type="protein sequence ID" value="MWB95337.1"/>
    <property type="molecule type" value="Genomic_DNA"/>
</dbReference>
<protein>
    <submittedName>
        <fullName evidence="2">Uncharacterized protein</fullName>
    </submittedName>
</protein>
<feature type="signal peptide" evidence="1">
    <location>
        <begin position="1"/>
        <end position="18"/>
    </location>
</feature>
<dbReference type="RefSeq" id="WP_160375262.1">
    <property type="nucleotide sequence ID" value="NZ_WSTB01000007.1"/>
</dbReference>
<feature type="chain" id="PRO_5026304679" evidence="1">
    <location>
        <begin position="19"/>
        <end position="167"/>
    </location>
</feature>
<reference evidence="2 3" key="1">
    <citation type="submission" date="2019-12" db="EMBL/GenBank/DDBJ databases">
        <authorList>
            <person name="Kim Y.S."/>
        </authorList>
    </citation>
    <scope>NUCLEOTIDE SEQUENCE [LARGE SCALE GENOMIC DNA]</scope>
    <source>
        <strain evidence="2 3">GA093</strain>
    </source>
</reference>
<name>A0A6I4NWA5_9FLAO</name>
<comment type="caution">
    <text evidence="2">The sequence shown here is derived from an EMBL/GenBank/DDBJ whole genome shotgun (WGS) entry which is preliminary data.</text>
</comment>
<organism evidence="2 3">
    <name type="scientific">Flavobacterium hydrocarbonoxydans</name>
    <dbReference type="NCBI Taxonomy" id="2683249"/>
    <lineage>
        <taxon>Bacteria</taxon>
        <taxon>Pseudomonadati</taxon>
        <taxon>Bacteroidota</taxon>
        <taxon>Flavobacteriia</taxon>
        <taxon>Flavobacteriales</taxon>
        <taxon>Flavobacteriaceae</taxon>
        <taxon>Flavobacterium</taxon>
    </lineage>
</organism>
<dbReference type="Proteomes" id="UP000471501">
    <property type="component" value="Unassembled WGS sequence"/>
</dbReference>
<gene>
    <name evidence="2" type="ORF">GON26_13290</name>
</gene>
<evidence type="ECO:0000313" key="3">
    <source>
        <dbReference type="Proteomes" id="UP000471501"/>
    </source>
</evidence>
<proteinExistence type="predicted"/>
<accession>A0A6I4NWA5</accession>
<evidence type="ECO:0000313" key="2">
    <source>
        <dbReference type="EMBL" id="MWB95337.1"/>
    </source>
</evidence>
<evidence type="ECO:0000256" key="1">
    <source>
        <dbReference type="SAM" id="SignalP"/>
    </source>
</evidence>
<keyword evidence="3" id="KW-1185">Reference proteome</keyword>